<evidence type="ECO:0000256" key="4">
    <source>
        <dbReference type="ARBA" id="ARBA00022490"/>
    </source>
</evidence>
<dbReference type="EMBL" id="CP101808">
    <property type="protein sequence ID" value="UUD36764.1"/>
    <property type="molecule type" value="Genomic_DNA"/>
</dbReference>
<evidence type="ECO:0000313" key="8">
    <source>
        <dbReference type="Proteomes" id="UP001059576"/>
    </source>
</evidence>
<accession>A0ABY5J0I1</accession>
<sequence>MKEIKVTIIDPIGLHARPASQLCQEAAKYSSKIELKTATASGNLKSIMNIMSLGVKTNTTVTITADGSDEAAAIEGLKKVMIANNIIDK</sequence>
<comment type="subcellular location">
    <subcellularLocation>
        <location evidence="2">Cytoplasm</location>
    </subcellularLocation>
</comment>
<protein>
    <recommendedName>
        <fullName evidence="3">Phosphocarrier protein HPr</fullName>
    </recommendedName>
</protein>
<dbReference type="InterPro" id="IPR000032">
    <property type="entry name" value="HPr-like"/>
</dbReference>
<dbReference type="PROSITE" id="PS51350">
    <property type="entry name" value="PTS_HPR_DOM"/>
    <property type="match status" value="1"/>
</dbReference>
<dbReference type="PANTHER" id="PTHR33705:SF2">
    <property type="entry name" value="PHOSPHOCARRIER PROTEIN NPR"/>
    <property type="match status" value="1"/>
</dbReference>
<reference evidence="7" key="1">
    <citation type="submission" date="2022-07" db="EMBL/GenBank/DDBJ databases">
        <title>Complete genome of Mycoplasma equigenitalium type strain T37.</title>
        <authorList>
            <person name="Spergser J."/>
        </authorList>
    </citation>
    <scope>NUCLEOTIDE SEQUENCE</scope>
    <source>
        <strain evidence="7">T37</strain>
    </source>
</reference>
<evidence type="ECO:0000256" key="3">
    <source>
        <dbReference type="ARBA" id="ARBA00020422"/>
    </source>
</evidence>
<comment type="function">
    <text evidence="1">General (non sugar-specific) component of the phosphoenolpyruvate-dependent sugar phosphotransferase system (sugar PTS). This major carbohydrate active-transport system catalyzes the phosphorylation of incoming sugar substrates concomitantly with their translocation across the cell membrane. The phosphoryl group from phosphoenolpyruvate (PEP) is transferred to the phosphoryl carrier protein HPr by enzyme I. Phospho-HPr then transfers it to the PTS EIIA domain.</text>
</comment>
<dbReference type="Gene3D" id="3.30.1340.10">
    <property type="entry name" value="HPr-like"/>
    <property type="match status" value="1"/>
</dbReference>
<dbReference type="Pfam" id="PF00381">
    <property type="entry name" value="PTS-HPr"/>
    <property type="match status" value="1"/>
</dbReference>
<dbReference type="NCBIfam" id="TIGR01003">
    <property type="entry name" value="PTS_HPr_family"/>
    <property type="match status" value="1"/>
</dbReference>
<dbReference type="InterPro" id="IPR050399">
    <property type="entry name" value="HPr"/>
</dbReference>
<evidence type="ECO:0000256" key="5">
    <source>
        <dbReference type="ARBA" id="ARBA00022683"/>
    </source>
</evidence>
<dbReference type="PROSITE" id="PS00369">
    <property type="entry name" value="PTS_HPR_HIS"/>
    <property type="match status" value="1"/>
</dbReference>
<name>A0ABY5J0I1_9BACT</name>
<evidence type="ECO:0000259" key="6">
    <source>
        <dbReference type="PROSITE" id="PS51350"/>
    </source>
</evidence>
<dbReference type="InterPro" id="IPR035895">
    <property type="entry name" value="HPr-like_sf"/>
</dbReference>
<dbReference type="PRINTS" id="PR00107">
    <property type="entry name" value="PHOSPHOCPHPR"/>
</dbReference>
<dbReference type="PANTHER" id="PTHR33705">
    <property type="entry name" value="PHOSPHOCARRIER PROTEIN HPR"/>
    <property type="match status" value="1"/>
</dbReference>
<keyword evidence="4" id="KW-0963">Cytoplasm</keyword>
<evidence type="ECO:0000313" key="7">
    <source>
        <dbReference type="EMBL" id="UUD36764.1"/>
    </source>
</evidence>
<dbReference type="InterPro" id="IPR001020">
    <property type="entry name" value="PTS_HPr_His_P_site"/>
</dbReference>
<evidence type="ECO:0000256" key="1">
    <source>
        <dbReference type="ARBA" id="ARBA00003681"/>
    </source>
</evidence>
<dbReference type="RefSeq" id="WP_129723140.1">
    <property type="nucleotide sequence ID" value="NZ_CP101808.1"/>
</dbReference>
<evidence type="ECO:0000256" key="2">
    <source>
        <dbReference type="ARBA" id="ARBA00004496"/>
    </source>
</evidence>
<feature type="domain" description="HPr" evidence="6">
    <location>
        <begin position="1"/>
        <end position="89"/>
    </location>
</feature>
<gene>
    <name evidence="7" type="ORF">NPA09_02590</name>
</gene>
<organism evidence="7 8">
    <name type="scientific">Mycoplasmopsis equigenitalium</name>
    <dbReference type="NCBI Taxonomy" id="114883"/>
    <lineage>
        <taxon>Bacteria</taxon>
        <taxon>Bacillati</taxon>
        <taxon>Mycoplasmatota</taxon>
        <taxon>Mycoplasmoidales</taxon>
        <taxon>Metamycoplasmataceae</taxon>
        <taxon>Mycoplasmopsis</taxon>
    </lineage>
</organism>
<keyword evidence="5" id="KW-0598">Phosphotransferase system</keyword>
<proteinExistence type="predicted"/>
<dbReference type="Proteomes" id="UP001059576">
    <property type="component" value="Chromosome"/>
</dbReference>
<dbReference type="SUPFAM" id="SSF55594">
    <property type="entry name" value="HPr-like"/>
    <property type="match status" value="1"/>
</dbReference>
<keyword evidence="8" id="KW-1185">Reference proteome</keyword>
<dbReference type="CDD" id="cd00367">
    <property type="entry name" value="PTS-HPr_like"/>
    <property type="match status" value="1"/>
</dbReference>